<feature type="region of interest" description="Disordered" evidence="1">
    <location>
        <begin position="566"/>
        <end position="608"/>
    </location>
</feature>
<dbReference type="SUPFAM" id="SSF47391">
    <property type="entry name" value="Dimerization-anchoring domain of cAMP-dependent PK regulatory subunit"/>
    <property type="match status" value="2"/>
</dbReference>
<dbReference type="PROSITE" id="PS50096">
    <property type="entry name" value="IQ"/>
    <property type="match status" value="3"/>
</dbReference>
<feature type="compositionally biased region" description="Basic and acidic residues" evidence="1">
    <location>
        <begin position="1169"/>
        <end position="1205"/>
    </location>
</feature>
<feature type="compositionally biased region" description="Basic and acidic residues" evidence="1">
    <location>
        <begin position="1588"/>
        <end position="1606"/>
    </location>
</feature>
<feature type="region of interest" description="Disordered" evidence="1">
    <location>
        <begin position="1415"/>
        <end position="1436"/>
    </location>
</feature>
<protein>
    <recommendedName>
        <fullName evidence="2">RIIa domain-containing protein</fullName>
    </recommendedName>
</protein>
<dbReference type="InterPro" id="IPR000048">
    <property type="entry name" value="IQ_motif_EF-hand-BS"/>
</dbReference>
<feature type="compositionally biased region" description="Basic and acidic residues" evidence="1">
    <location>
        <begin position="962"/>
        <end position="988"/>
    </location>
</feature>
<dbReference type="VEuPathDB" id="VectorBase:GMOY006202"/>
<feature type="region of interest" description="Disordered" evidence="1">
    <location>
        <begin position="1568"/>
        <end position="1693"/>
    </location>
</feature>
<feature type="region of interest" description="Disordered" evidence="1">
    <location>
        <begin position="1802"/>
        <end position="1825"/>
    </location>
</feature>
<feature type="compositionally biased region" description="Basic and acidic residues" evidence="1">
    <location>
        <begin position="1465"/>
        <end position="1480"/>
    </location>
</feature>
<feature type="region of interest" description="Disordered" evidence="1">
    <location>
        <begin position="821"/>
        <end position="1104"/>
    </location>
</feature>
<feature type="compositionally biased region" description="Basic and acidic residues" evidence="1">
    <location>
        <begin position="2327"/>
        <end position="2345"/>
    </location>
</feature>
<feature type="domain" description="RIIa" evidence="2">
    <location>
        <begin position="12"/>
        <end position="50"/>
    </location>
</feature>
<feature type="region of interest" description="Disordered" evidence="1">
    <location>
        <begin position="308"/>
        <end position="340"/>
    </location>
</feature>
<feature type="compositionally biased region" description="Basic and acidic residues" evidence="1">
    <location>
        <begin position="1618"/>
        <end position="1630"/>
    </location>
</feature>
<feature type="region of interest" description="Disordered" evidence="1">
    <location>
        <begin position="2286"/>
        <end position="2308"/>
    </location>
</feature>
<feature type="compositionally biased region" description="Acidic residues" evidence="1">
    <location>
        <begin position="2298"/>
        <end position="2308"/>
    </location>
</feature>
<feature type="compositionally biased region" description="Basic and acidic residues" evidence="1">
    <location>
        <begin position="839"/>
        <end position="850"/>
    </location>
</feature>
<feature type="region of interest" description="Disordered" evidence="1">
    <location>
        <begin position="2578"/>
        <end position="2647"/>
    </location>
</feature>
<proteinExistence type="predicted"/>
<evidence type="ECO:0000256" key="1">
    <source>
        <dbReference type="SAM" id="MobiDB-lite"/>
    </source>
</evidence>
<dbReference type="GO" id="GO:0005516">
    <property type="term" value="F:calmodulin binding"/>
    <property type="evidence" value="ECO:0007669"/>
    <property type="project" value="TreeGrafter"/>
</dbReference>
<dbReference type="Gene3D" id="1.20.890.10">
    <property type="entry name" value="cAMP-dependent protein kinase regulatory subunit, dimerization-anchoring domain"/>
    <property type="match status" value="2"/>
</dbReference>
<dbReference type="PANTHER" id="PTHR10699:SF11">
    <property type="entry name" value="IGLOO, ISOFORM A"/>
    <property type="match status" value="1"/>
</dbReference>
<feature type="compositionally biased region" description="Basic and acidic residues" evidence="1">
    <location>
        <begin position="1060"/>
        <end position="1104"/>
    </location>
</feature>
<feature type="domain" description="RIIa" evidence="2">
    <location>
        <begin position="88"/>
        <end position="125"/>
    </location>
</feature>
<feature type="compositionally biased region" description="Polar residues" evidence="1">
    <location>
        <begin position="1657"/>
        <end position="1667"/>
    </location>
</feature>
<feature type="region of interest" description="Disordered" evidence="1">
    <location>
        <begin position="1117"/>
        <end position="1205"/>
    </location>
</feature>
<feature type="compositionally biased region" description="Basic and acidic residues" evidence="1">
    <location>
        <begin position="578"/>
        <end position="598"/>
    </location>
</feature>
<feature type="region of interest" description="Disordered" evidence="1">
    <location>
        <begin position="625"/>
        <end position="672"/>
    </location>
</feature>
<feature type="compositionally biased region" description="Basic and acidic residues" evidence="1">
    <location>
        <begin position="1117"/>
        <end position="1161"/>
    </location>
</feature>
<reference evidence="3" key="1">
    <citation type="submission" date="2020-05" db="UniProtKB">
        <authorList>
            <consortium name="EnsemblMetazoa"/>
        </authorList>
    </citation>
    <scope>IDENTIFICATION</scope>
    <source>
        <strain evidence="3">Yale</strain>
    </source>
</reference>
<organism evidence="3 4">
    <name type="scientific">Glossina morsitans morsitans</name>
    <name type="common">Savannah tsetse fly</name>
    <dbReference type="NCBI Taxonomy" id="37546"/>
    <lineage>
        <taxon>Eukaryota</taxon>
        <taxon>Metazoa</taxon>
        <taxon>Ecdysozoa</taxon>
        <taxon>Arthropoda</taxon>
        <taxon>Hexapoda</taxon>
        <taxon>Insecta</taxon>
        <taxon>Pterygota</taxon>
        <taxon>Neoptera</taxon>
        <taxon>Endopterygota</taxon>
        <taxon>Diptera</taxon>
        <taxon>Brachycera</taxon>
        <taxon>Muscomorpha</taxon>
        <taxon>Hippoboscoidea</taxon>
        <taxon>Glossinidae</taxon>
        <taxon>Glossina</taxon>
    </lineage>
</organism>
<feature type="region of interest" description="Disordered" evidence="1">
    <location>
        <begin position="414"/>
        <end position="438"/>
    </location>
</feature>
<feature type="compositionally biased region" description="Basic and acidic residues" evidence="1">
    <location>
        <begin position="418"/>
        <end position="430"/>
    </location>
</feature>
<feature type="compositionally biased region" description="Basic and acidic residues" evidence="1">
    <location>
        <begin position="897"/>
        <end position="915"/>
    </location>
</feature>
<feature type="region of interest" description="Disordered" evidence="1">
    <location>
        <begin position="2327"/>
        <end position="2347"/>
    </location>
</feature>
<dbReference type="Pfam" id="PF02197">
    <property type="entry name" value="RIIa"/>
    <property type="match status" value="2"/>
</dbReference>
<dbReference type="CDD" id="cd12084">
    <property type="entry name" value="DD_RII_PKA-like"/>
    <property type="match status" value="2"/>
</dbReference>
<feature type="compositionally biased region" description="Basic and acidic residues" evidence="1">
    <location>
        <begin position="2589"/>
        <end position="2603"/>
    </location>
</feature>
<feature type="compositionally biased region" description="Basic and acidic residues" evidence="1">
    <location>
        <begin position="632"/>
        <end position="650"/>
    </location>
</feature>
<dbReference type="PANTHER" id="PTHR10699">
    <property type="entry name" value="NEUROMODULIN"/>
    <property type="match status" value="1"/>
</dbReference>
<dbReference type="SMART" id="SM00015">
    <property type="entry name" value="IQ"/>
    <property type="match status" value="3"/>
</dbReference>
<evidence type="ECO:0000259" key="2">
    <source>
        <dbReference type="SMART" id="SM00394"/>
    </source>
</evidence>
<dbReference type="Pfam" id="PF00612">
    <property type="entry name" value="IQ"/>
    <property type="match status" value="2"/>
</dbReference>
<accession>A0A1B0FQJ0</accession>
<feature type="compositionally biased region" description="Basic and acidic residues" evidence="1">
    <location>
        <begin position="1017"/>
        <end position="1051"/>
    </location>
</feature>
<feature type="compositionally biased region" description="Polar residues" evidence="1">
    <location>
        <begin position="651"/>
        <end position="672"/>
    </location>
</feature>
<feature type="region of interest" description="Disordered" evidence="1">
    <location>
        <begin position="1465"/>
        <end position="1529"/>
    </location>
</feature>
<dbReference type="SMART" id="SM00394">
    <property type="entry name" value="RIIa"/>
    <property type="match status" value="2"/>
</dbReference>
<feature type="compositionally biased region" description="Basic and acidic residues" evidence="1">
    <location>
        <begin position="925"/>
        <end position="941"/>
    </location>
</feature>
<dbReference type="Proteomes" id="UP000092444">
    <property type="component" value="Unassembled WGS sequence"/>
</dbReference>
<feature type="compositionally biased region" description="Basic residues" evidence="1">
    <location>
        <begin position="996"/>
        <end position="1007"/>
    </location>
</feature>
<dbReference type="STRING" id="37546.A0A1B0FQJ0"/>
<dbReference type="Gene3D" id="1.20.5.190">
    <property type="match status" value="1"/>
</dbReference>
<feature type="compositionally biased region" description="Polar residues" evidence="1">
    <location>
        <begin position="325"/>
        <end position="340"/>
    </location>
</feature>
<name>A0A1B0FQJ0_GLOMM</name>
<feature type="compositionally biased region" description="Polar residues" evidence="1">
    <location>
        <begin position="1500"/>
        <end position="1516"/>
    </location>
</feature>
<evidence type="ECO:0000313" key="3">
    <source>
        <dbReference type="EnsemblMetazoa" id="GMOY006202-PA"/>
    </source>
</evidence>
<dbReference type="EMBL" id="CCAG010019253">
    <property type="status" value="NOT_ANNOTATED_CDS"/>
    <property type="molecule type" value="Genomic_DNA"/>
</dbReference>
<evidence type="ECO:0000313" key="4">
    <source>
        <dbReference type="Proteomes" id="UP000092444"/>
    </source>
</evidence>
<feature type="compositionally biased region" description="Polar residues" evidence="1">
    <location>
        <begin position="1607"/>
        <end position="1616"/>
    </location>
</feature>
<feature type="compositionally biased region" description="Polar residues" evidence="1">
    <location>
        <begin position="1811"/>
        <end position="1820"/>
    </location>
</feature>
<dbReference type="EnsemblMetazoa" id="GMOY006202-RA">
    <property type="protein sequence ID" value="GMOY006202-PA"/>
    <property type="gene ID" value="GMOY006202"/>
</dbReference>
<dbReference type="CDD" id="cd23767">
    <property type="entry name" value="IQCD"/>
    <property type="match status" value="1"/>
</dbReference>
<feature type="compositionally biased region" description="Polar residues" evidence="1">
    <location>
        <begin position="1415"/>
        <end position="1427"/>
    </location>
</feature>
<keyword evidence="4" id="KW-1185">Reference proteome</keyword>
<dbReference type="InterPro" id="IPR003117">
    <property type="entry name" value="cAMP_dep_PK_reg_su_I/II_a/b"/>
</dbReference>
<sequence>MTAIIEQPRVPEGLRELMKMFTKEILKEKPTDLYSFSENYFKAKLLEKDNFLVKDHESIRVPYNFTNLHSNARRYQIAMGLVHSLIPEDITELIKSLIKAILREQPNNLCEFAFEYFQRLNKSEKILKHQKICYNTYENYLKYKNNFLFIPYVKCTCGRIWGEFGQKEPDSNLTATDTDIDQGTSNQDEINKSENYIKAVCTIQSYFRRFLKRKAAKKSKVPNMSVETAALIIQRWLKNSYRKSSNENSRNVLTKTSTDVVPQLLSKSNDLEVNDNISETASYTSASTVLLSAKSAGDTTEKAFEKATRIDEDAENDDDKHFSSSEEIGSNKGEMSTSNVAGNSGDSAIILNSNINELHSISPVVEFDSSNEGIGSDDVVVDSETNKEINNELRTRDINSDIPHSSDASFFSVSQIGDNKEQMQKKRESEDNLSADAPDNVLNAENEDINNQALKDDVSNAILNVKADSVLEKNSTKDHKYPPAAEPKLKIEEFDNQVPIPVGFTNEYSGQSDRKAVTPDIEKSNTKNLNYDQPVNMDNILSLEMKPYENASNSIEKGILKTQIASTDQVKEEEDKEEQLKKEQREHILSTEKEKDSEEFSNEIECEESKISKNHKLLASGGVQINDLDDSDISKNSRMRGESESEHDYDSTLNEVSAENEISPNNAKDTNTSQYKFSSYILKIDEENNENSSYNSKSDSNIKNTFKDVISENNIENTLLTTGETEKLQRSSLDTELESESNNTKSVKHCKQEIDLKSTAENLDENIHENLEISKERYGEVALGCDNEFINKNNKETRKEEISTIVSTKSSNEFDKQASITFEQGSHEKNYQNEEEDTRENTEKYKKSSETESGDIQQKLLDVEQLPDNTEGEKDFKTLKTCGEQRFPQDFTGDAQGHIEKALKSDSEFPNKTYDDTENQSSRSPSEKRKNGSCNQKREAESPGEFGETERVVSYIESQTYVKHDSKKDSLDEYHGESSNETRQRETESAGDCSATKRHIKNDHKKHLSTESYNSSRETEKDGSERADDFNECEKHLEDDRKNNLPNDNHKKSLYQTEQSEVKQPDDCHDAEDGLKNHQKKYSSDENLKKGSHKTEKHETEEVVDCREIEKRLEENHKRSLIRETSKEGLHQIEQTTSEKGDDHHKTGKTMKSDPDGKEINFKTGKSVKITEKDTESEEKIKSTEGGEKSRTTDEAHEAEIGKQSAKKDVIATTANHLIKTSDIHGASLLTMAPITESMPFEHIQNLEMHSSARENEALSAEVKSVIKIENESGNNDDSNPGNVNEQLCEEINIIEEQNVEKTLRKRSLDDSLHDNKLLNKAAESQGNASDNKLVEVVESTIHFSKETEQESNINDKDTKKTVIIERERKENQDLDSHELLTNALPDVVQSSAIQNVEMIDDEINNNLKVNVSGNESNLTSRETPVSETCDELSGDSKHMENLLTKASQSGKEILKETVDEVKQVDLVEKSEEDSDKNFEGEGNPQIQKADPLDEALISPENSNRNGKNKLTNTSKGNHHKTWNSTEKGKVKNLFAKNPKSDVLHNDVGDPEFVGNKTDQVLDFEKNQSQLKSEGLVEKPTTEAPLRNSKEDNKDLFKDNSTKKSQNDTNRLNTINEPYREDLKSHETSDRGGLGCKGVDKNVLNSTTDQVDEKTSMLPSKRSTIQIEETKAVNLEDSNEEPEDDRNERVKNIVDCKSDSTSQICVDDEKSNEVFDDDKRTENESDFEINARNEVMLGKEAMLSIWKCYTHSNIGKQNFKSCKNLNDAELGLRERYCQQLFAETHLKSFRYNRNSDFIKTDHRNDNHLSDNKIQNNSNNSEDIDKMKPCYKEPERLPRYFYGSATEDSKKIKRYRRKNTLIHHEKKLNNEKKFTDLTAPISVKSTKEMKFSNIVQITEIDLAKCVNIENQLDRESPTKLFNDLSSVDIDSDSDSDSDSKIASIEKTLTADKAALHENQSAVVMSHFDDPFNGREAEDSFGSTKFALQTIIELSETKAPIFEKEIQARKQLNHTSVKERIRETSECSSDCCCQEQDKFRYASDECGSELKISQAELKSNPIDINDPDSKTSLFDKLFVAKKPFSDQTFPETVTYSNSQPDNSKILIDKNIQNHNNAYSRFVARSSSNFYIRKSSTIDYNVSQDMIAAVDASEKAINKYDLEKDVNVANKSNGAQTLNKTFTKITSDDLSAAFKHLDQQRSEKAHTVKNILNNFLDSERSHSYKVNPKPHFPTNTLIEITKSLDDVLDANKDPRESTVPYEILEERCIKKTISLIHIDDSDLEIITVQNENDSSDKENVSDDGDEDDDDSLITKAIKLQRNDMIIEKMKQRQESTPKIAKDSADNTRDINNFEEPSVKHIEGTPDTDEEVVVVNNLQREDTRESSAHSDDIIYGNGQKFAIDNDLTATKVEVEKQDQTKTFMKSVTIDTAVRYIEPASSNDSFCLDEETSQIIRRQIMAYSISEADSEYMEERVGEEMNAGSVKSLPKCNDFNINVALMENGDTSTETESTVVSAATKIQAGARGYLTRKRLGIKNNVNERKTSQKDDSKASFGNAAISESLEHLVRNEAATKIQNVYRHHRKRNQAHVPGKIEESSERNIDKGNRLAQKRSMLQRGDALLDNSTSSSSSGTSREKQTEDENAQMIKGR</sequence>